<keyword evidence="5" id="KW-0411">Iron-sulfur</keyword>
<comment type="cofactor">
    <cofactor evidence="1">
        <name>[4Fe-4S] cluster</name>
        <dbReference type="ChEBI" id="CHEBI:49883"/>
    </cofactor>
</comment>
<proteinExistence type="inferred from homology"/>
<evidence type="ECO:0000256" key="3">
    <source>
        <dbReference type="ARBA" id="ARBA00022723"/>
    </source>
</evidence>
<dbReference type="PANTHER" id="PTHR43273">
    <property type="entry name" value="ANAEROBIC SULFATASE-MATURATING ENZYME HOMOLOG ASLB-RELATED"/>
    <property type="match status" value="1"/>
</dbReference>
<keyword evidence="4" id="KW-0408">Iron</keyword>
<name>A0A1H6K6Y1_9GAMM</name>
<evidence type="ECO:0000256" key="1">
    <source>
        <dbReference type="ARBA" id="ARBA00001966"/>
    </source>
</evidence>
<dbReference type="SUPFAM" id="SSF102114">
    <property type="entry name" value="Radical SAM enzymes"/>
    <property type="match status" value="1"/>
</dbReference>
<evidence type="ECO:0000259" key="7">
    <source>
        <dbReference type="PROSITE" id="PS51918"/>
    </source>
</evidence>
<keyword evidence="3" id="KW-0479">Metal-binding</keyword>
<protein>
    <submittedName>
        <fullName evidence="8">[similarity to] radical SAM protein</fullName>
    </submittedName>
</protein>
<dbReference type="SFLD" id="SFLDS00029">
    <property type="entry name" value="Radical_SAM"/>
    <property type="match status" value="1"/>
</dbReference>
<dbReference type="PANTHER" id="PTHR43273:SF3">
    <property type="entry name" value="ANAEROBIC SULFATASE-MATURATING ENZYME HOMOLOG ASLB-RELATED"/>
    <property type="match status" value="1"/>
</dbReference>
<dbReference type="GO" id="GO:0051536">
    <property type="term" value="F:iron-sulfur cluster binding"/>
    <property type="evidence" value="ECO:0007669"/>
    <property type="project" value="UniProtKB-KW"/>
</dbReference>
<dbReference type="SFLD" id="SFLDG01067">
    <property type="entry name" value="SPASM/twitch_domain_containing"/>
    <property type="match status" value="1"/>
</dbReference>
<reference evidence="9" key="1">
    <citation type="submission" date="2016-06" db="EMBL/GenBank/DDBJ databases">
        <authorList>
            <person name="Petersen J."/>
            <person name="Sayavedra L."/>
        </authorList>
    </citation>
    <scope>NUCLEOTIDE SEQUENCE [LARGE SCALE GENOMIC DNA]</scope>
    <source>
        <strain evidence="9">BazSymA</strain>
    </source>
</reference>
<dbReference type="InterPro" id="IPR013785">
    <property type="entry name" value="Aldolase_TIM"/>
</dbReference>
<organism evidence="8 9">
    <name type="scientific">Bathymodiolus azoricus thioautotrophic gill symbiont</name>
    <dbReference type="NCBI Taxonomy" id="235205"/>
    <lineage>
        <taxon>Bacteria</taxon>
        <taxon>Pseudomonadati</taxon>
        <taxon>Pseudomonadota</taxon>
        <taxon>Gammaproteobacteria</taxon>
        <taxon>sulfur-oxidizing symbionts</taxon>
    </lineage>
</organism>
<sequence length="337" mass="37406">MTTHVKNRRLFHINVTRQCQLACSHCYIDQDIRDNSQSMSVAKMQEIADVIGDTNADVHIIGGEPTLLSMDTHKQYLLILSKLKNSKIMIVTALQNARAVKVAKLYQNIATSYDPNARTQINNDKWLKRCKELRANGNNVHISTSLSQSVISHGISTTLDEIYQFGFRSVHLAAMVPTANALEETPDPILTSKAMIESAKWVIEKRKTTQDQDDIFVSPFDGLLQGMSNYDGLRCPAGESCVNVEPNGQIHACVAKGAEAKDIDMSQMQSIEAQLSSNAYALEVAQHNRSRTECFACEFWTTCKGGCKVLANTHIAKNSVECAGFKTFLNYVKEQAL</sequence>
<dbReference type="Proteomes" id="UP000198988">
    <property type="component" value="Unassembled WGS sequence"/>
</dbReference>
<gene>
    <name evidence="8" type="ORF">BAZSYMA_ACONTIG08237_0</name>
</gene>
<evidence type="ECO:0000256" key="4">
    <source>
        <dbReference type="ARBA" id="ARBA00023004"/>
    </source>
</evidence>
<evidence type="ECO:0000313" key="9">
    <source>
        <dbReference type="Proteomes" id="UP000198988"/>
    </source>
</evidence>
<evidence type="ECO:0000256" key="5">
    <source>
        <dbReference type="ARBA" id="ARBA00023014"/>
    </source>
</evidence>
<accession>A0A1H6K6Y1</accession>
<evidence type="ECO:0000256" key="2">
    <source>
        <dbReference type="ARBA" id="ARBA00022691"/>
    </source>
</evidence>
<feature type="domain" description="Radical SAM core" evidence="7">
    <location>
        <begin position="5"/>
        <end position="211"/>
    </location>
</feature>
<dbReference type="GO" id="GO:0016491">
    <property type="term" value="F:oxidoreductase activity"/>
    <property type="evidence" value="ECO:0007669"/>
    <property type="project" value="InterPro"/>
</dbReference>
<dbReference type="CDD" id="cd01335">
    <property type="entry name" value="Radical_SAM"/>
    <property type="match status" value="1"/>
</dbReference>
<dbReference type="InterPro" id="IPR023885">
    <property type="entry name" value="4Fe4S-binding_SPASM_dom"/>
</dbReference>
<evidence type="ECO:0000256" key="6">
    <source>
        <dbReference type="ARBA" id="ARBA00023601"/>
    </source>
</evidence>
<dbReference type="InterPro" id="IPR007197">
    <property type="entry name" value="rSAM"/>
</dbReference>
<dbReference type="RefSeq" id="WP_090715091.1">
    <property type="nucleotide sequence ID" value="NZ_CAESAP020000073.1"/>
</dbReference>
<dbReference type="Pfam" id="PF04055">
    <property type="entry name" value="Radical_SAM"/>
    <property type="match status" value="1"/>
</dbReference>
<dbReference type="NCBIfam" id="TIGR04085">
    <property type="entry name" value="rSAM_more_4Fe4S"/>
    <property type="match status" value="1"/>
</dbReference>
<dbReference type="EMBL" id="CDSC02000103">
    <property type="protein sequence ID" value="SEH68764.1"/>
    <property type="molecule type" value="Genomic_DNA"/>
</dbReference>
<dbReference type="AlphaFoldDB" id="A0A1H6K6Y1"/>
<dbReference type="InterPro" id="IPR023867">
    <property type="entry name" value="Sulphatase_maturase_rSAM"/>
</dbReference>
<dbReference type="GO" id="GO:0046872">
    <property type="term" value="F:metal ion binding"/>
    <property type="evidence" value="ECO:0007669"/>
    <property type="project" value="UniProtKB-KW"/>
</dbReference>
<dbReference type="InterPro" id="IPR058240">
    <property type="entry name" value="rSAM_sf"/>
</dbReference>
<evidence type="ECO:0000313" key="8">
    <source>
        <dbReference type="EMBL" id="SEH68764.1"/>
    </source>
</evidence>
<dbReference type="OrthoDB" id="9782387at2"/>
<dbReference type="Gene3D" id="3.20.20.70">
    <property type="entry name" value="Aldolase class I"/>
    <property type="match status" value="1"/>
</dbReference>
<comment type="similarity">
    <text evidence="6">Belongs to the radical SAM superfamily. Anaerobic sulfatase-maturating enzyme family.</text>
</comment>
<dbReference type="PROSITE" id="PS51918">
    <property type="entry name" value="RADICAL_SAM"/>
    <property type="match status" value="1"/>
</dbReference>
<keyword evidence="2" id="KW-0949">S-adenosyl-L-methionine</keyword>